<proteinExistence type="predicted"/>
<name>A0ABN8J201_9NEOP</name>
<protein>
    <submittedName>
        <fullName evidence="1">Uncharacterized protein</fullName>
    </submittedName>
</protein>
<accession>A0ABN8J201</accession>
<evidence type="ECO:0000313" key="2">
    <source>
        <dbReference type="Proteomes" id="UP000837857"/>
    </source>
</evidence>
<organism evidence="1 2">
    <name type="scientific">Iphiclides podalirius</name>
    <name type="common">scarce swallowtail</name>
    <dbReference type="NCBI Taxonomy" id="110791"/>
    <lineage>
        <taxon>Eukaryota</taxon>
        <taxon>Metazoa</taxon>
        <taxon>Ecdysozoa</taxon>
        <taxon>Arthropoda</taxon>
        <taxon>Hexapoda</taxon>
        <taxon>Insecta</taxon>
        <taxon>Pterygota</taxon>
        <taxon>Neoptera</taxon>
        <taxon>Endopterygota</taxon>
        <taxon>Lepidoptera</taxon>
        <taxon>Glossata</taxon>
        <taxon>Ditrysia</taxon>
        <taxon>Papilionoidea</taxon>
        <taxon>Papilionidae</taxon>
        <taxon>Papilioninae</taxon>
        <taxon>Iphiclides</taxon>
    </lineage>
</organism>
<feature type="non-terminal residue" evidence="1">
    <location>
        <position position="143"/>
    </location>
</feature>
<gene>
    <name evidence="1" type="ORF">IPOD504_LOCUS15867</name>
</gene>
<dbReference type="Proteomes" id="UP000837857">
    <property type="component" value="Chromosome 7"/>
</dbReference>
<dbReference type="EMBL" id="OW152819">
    <property type="protein sequence ID" value="CAH2073953.1"/>
    <property type="molecule type" value="Genomic_DNA"/>
</dbReference>
<keyword evidence="2" id="KW-1185">Reference proteome</keyword>
<reference evidence="1" key="1">
    <citation type="submission" date="2022-03" db="EMBL/GenBank/DDBJ databases">
        <authorList>
            <person name="Martin H S."/>
        </authorList>
    </citation>
    <scope>NUCLEOTIDE SEQUENCE</scope>
</reference>
<evidence type="ECO:0000313" key="1">
    <source>
        <dbReference type="EMBL" id="CAH2073953.1"/>
    </source>
</evidence>
<sequence>MERNVEIVETEHSVFVPLEQLAIHTRRNAERLRSVDLIEIVRQLVDALSSMVLASAQMRVKVLNVGRILNVLQQDILVNVNVKMVTSITISCNAVVLIVLLEVKTLNVFESQGCVERLRNVIMDTCVITPCVYLSVKVTKNAL</sequence>